<name>A0A1Q3DCB1_CEPFO</name>
<dbReference type="AlphaFoldDB" id="A0A1Q3DCB1"/>
<accession>A0A1Q3DCB1</accession>
<proteinExistence type="predicted"/>
<keyword evidence="2" id="KW-1185">Reference proteome</keyword>
<dbReference type="OrthoDB" id="1938235at2759"/>
<sequence>SKAYQEHSKQQKLMQFLMGLNDRYGHIRSQILLMSTLPTVGEAYSLISQEESYQGILSMTGSFTTITEDTPVAFYSNKNKGGSGQGKDRCEHCDWVDHKKENCYKLVGYPHGHRLYKGK</sequence>
<evidence type="ECO:0000313" key="2">
    <source>
        <dbReference type="Proteomes" id="UP000187406"/>
    </source>
</evidence>
<dbReference type="PANTHER" id="PTHR34222:SF97">
    <property type="entry name" value="CATALYTIC REGION, PUTATIVE-RELATED"/>
    <property type="match status" value="1"/>
</dbReference>
<comment type="caution">
    <text evidence="1">The sequence shown here is derived from an EMBL/GenBank/DDBJ whole genome shotgun (WGS) entry which is preliminary data.</text>
</comment>
<organism evidence="1 2">
    <name type="scientific">Cephalotus follicularis</name>
    <name type="common">Albany pitcher plant</name>
    <dbReference type="NCBI Taxonomy" id="3775"/>
    <lineage>
        <taxon>Eukaryota</taxon>
        <taxon>Viridiplantae</taxon>
        <taxon>Streptophyta</taxon>
        <taxon>Embryophyta</taxon>
        <taxon>Tracheophyta</taxon>
        <taxon>Spermatophyta</taxon>
        <taxon>Magnoliopsida</taxon>
        <taxon>eudicotyledons</taxon>
        <taxon>Gunneridae</taxon>
        <taxon>Pentapetalae</taxon>
        <taxon>rosids</taxon>
        <taxon>fabids</taxon>
        <taxon>Oxalidales</taxon>
        <taxon>Cephalotaceae</taxon>
        <taxon>Cephalotus</taxon>
    </lineage>
</organism>
<gene>
    <name evidence="1" type="ORF">CFOL_v3_33464</name>
</gene>
<dbReference type="InParanoid" id="A0A1Q3DCB1"/>
<evidence type="ECO:0000313" key="1">
    <source>
        <dbReference type="EMBL" id="GAV90055.1"/>
    </source>
</evidence>
<reference evidence="2" key="1">
    <citation type="submission" date="2016-04" db="EMBL/GenBank/DDBJ databases">
        <title>Cephalotus genome sequencing.</title>
        <authorList>
            <person name="Fukushima K."/>
            <person name="Hasebe M."/>
            <person name="Fang X."/>
        </authorList>
    </citation>
    <scope>NUCLEOTIDE SEQUENCE [LARGE SCALE GENOMIC DNA]</scope>
    <source>
        <strain evidence="2">cv. St1</strain>
    </source>
</reference>
<protein>
    <recommendedName>
        <fullName evidence="3">UBN2_3 domain-containing protein</fullName>
    </recommendedName>
</protein>
<dbReference type="PANTHER" id="PTHR34222">
    <property type="entry name" value="GAG_PRE-INTEGRS DOMAIN-CONTAINING PROTEIN"/>
    <property type="match status" value="1"/>
</dbReference>
<dbReference type="EMBL" id="BDDD01005945">
    <property type="protein sequence ID" value="GAV90055.1"/>
    <property type="molecule type" value="Genomic_DNA"/>
</dbReference>
<dbReference type="Proteomes" id="UP000187406">
    <property type="component" value="Unassembled WGS sequence"/>
</dbReference>
<feature type="non-terminal residue" evidence="1">
    <location>
        <position position="1"/>
    </location>
</feature>
<evidence type="ECO:0008006" key="3">
    <source>
        <dbReference type="Google" id="ProtNLM"/>
    </source>
</evidence>